<evidence type="ECO:0000259" key="11">
    <source>
        <dbReference type="PROSITE" id="PS50928"/>
    </source>
</evidence>
<evidence type="ECO:0000256" key="4">
    <source>
        <dbReference type="ARBA" id="ARBA00022448"/>
    </source>
</evidence>
<evidence type="ECO:0000256" key="5">
    <source>
        <dbReference type="ARBA" id="ARBA00022475"/>
    </source>
</evidence>
<dbReference type="Gene3D" id="1.10.3720.10">
    <property type="entry name" value="MetI-like"/>
    <property type="match status" value="1"/>
</dbReference>
<dbReference type="PROSITE" id="PS50928">
    <property type="entry name" value="ABC_TM1"/>
    <property type="match status" value="1"/>
</dbReference>
<evidence type="ECO:0000256" key="7">
    <source>
        <dbReference type="ARBA" id="ARBA00022970"/>
    </source>
</evidence>
<feature type="transmembrane region" description="Helical" evidence="10">
    <location>
        <begin position="94"/>
        <end position="114"/>
    </location>
</feature>
<evidence type="ECO:0000256" key="9">
    <source>
        <dbReference type="ARBA" id="ARBA00023136"/>
    </source>
</evidence>
<keyword evidence="9 10" id="KW-0472">Membrane</keyword>
<evidence type="ECO:0000256" key="10">
    <source>
        <dbReference type="RuleBase" id="RU363032"/>
    </source>
</evidence>
<dbReference type="Pfam" id="PF00528">
    <property type="entry name" value="BPD_transp_1"/>
    <property type="match status" value="1"/>
</dbReference>
<keyword evidence="5" id="KW-1003">Cell membrane</keyword>
<keyword evidence="8 10" id="KW-1133">Transmembrane helix</keyword>
<dbReference type="PANTHER" id="PTHR30614:SF20">
    <property type="entry name" value="GLUTAMINE TRANSPORT SYSTEM PERMEASE PROTEIN GLNP"/>
    <property type="match status" value="1"/>
</dbReference>
<dbReference type="AlphaFoldDB" id="A0A1M7TK94"/>
<dbReference type="CDD" id="cd06261">
    <property type="entry name" value="TM_PBP2"/>
    <property type="match status" value="1"/>
</dbReference>
<evidence type="ECO:0000313" key="13">
    <source>
        <dbReference type="Proteomes" id="UP000186469"/>
    </source>
</evidence>
<keyword evidence="13" id="KW-1185">Reference proteome</keyword>
<comment type="subcellular location">
    <subcellularLocation>
        <location evidence="2">Cell inner membrane</location>
        <topology evidence="2">Multi-pass membrane protein</topology>
    </subcellularLocation>
    <subcellularLocation>
        <location evidence="10">Cell membrane</location>
        <topology evidence="10">Multi-pass membrane protein</topology>
    </subcellularLocation>
</comment>
<evidence type="ECO:0000256" key="3">
    <source>
        <dbReference type="ARBA" id="ARBA00010072"/>
    </source>
</evidence>
<name>A0A1M7TK94_9BACT</name>
<organism evidence="12 13">
    <name type="scientific">Desulfovibrio litoralis DSM 11393</name>
    <dbReference type="NCBI Taxonomy" id="1121455"/>
    <lineage>
        <taxon>Bacteria</taxon>
        <taxon>Pseudomonadati</taxon>
        <taxon>Thermodesulfobacteriota</taxon>
        <taxon>Desulfovibrionia</taxon>
        <taxon>Desulfovibrionales</taxon>
        <taxon>Desulfovibrionaceae</taxon>
        <taxon>Desulfovibrio</taxon>
    </lineage>
</organism>
<evidence type="ECO:0000256" key="8">
    <source>
        <dbReference type="ARBA" id="ARBA00022989"/>
    </source>
</evidence>
<dbReference type="SUPFAM" id="SSF161098">
    <property type="entry name" value="MetI-like"/>
    <property type="match status" value="1"/>
</dbReference>
<dbReference type="InterPro" id="IPR043429">
    <property type="entry name" value="ArtM/GltK/GlnP/TcyL/YhdX-like"/>
</dbReference>
<feature type="transmembrane region" description="Helical" evidence="10">
    <location>
        <begin position="274"/>
        <end position="292"/>
    </location>
</feature>
<dbReference type="GO" id="GO:0006865">
    <property type="term" value="P:amino acid transport"/>
    <property type="evidence" value="ECO:0007669"/>
    <property type="project" value="UniProtKB-KW"/>
</dbReference>
<evidence type="ECO:0000313" key="12">
    <source>
        <dbReference type="EMBL" id="SHN71172.1"/>
    </source>
</evidence>
<dbReference type="GO" id="GO:0043190">
    <property type="term" value="C:ATP-binding cassette (ABC) transporter complex"/>
    <property type="evidence" value="ECO:0007669"/>
    <property type="project" value="InterPro"/>
</dbReference>
<dbReference type="InterPro" id="IPR035906">
    <property type="entry name" value="MetI-like_sf"/>
</dbReference>
<dbReference type="InterPro" id="IPR000515">
    <property type="entry name" value="MetI-like"/>
</dbReference>
<comment type="function">
    <text evidence="1">Part of the binding-protein-dependent transport system for glutamine; probably responsible for the translocation of the substrate across the membrane.</text>
</comment>
<keyword evidence="6 10" id="KW-0812">Transmembrane</keyword>
<evidence type="ECO:0000256" key="1">
    <source>
        <dbReference type="ARBA" id="ARBA00003159"/>
    </source>
</evidence>
<keyword evidence="7" id="KW-0029">Amino-acid transport</keyword>
<evidence type="ECO:0000256" key="2">
    <source>
        <dbReference type="ARBA" id="ARBA00004429"/>
    </source>
</evidence>
<dbReference type="NCBIfam" id="TIGR01726">
    <property type="entry name" value="HEQRo_perm_3TM"/>
    <property type="match status" value="1"/>
</dbReference>
<dbReference type="PANTHER" id="PTHR30614">
    <property type="entry name" value="MEMBRANE COMPONENT OF AMINO ACID ABC TRANSPORTER"/>
    <property type="match status" value="1"/>
</dbReference>
<feature type="transmembrane region" description="Helical" evidence="10">
    <location>
        <begin position="134"/>
        <end position="152"/>
    </location>
</feature>
<accession>A0A1M7TK94</accession>
<dbReference type="GO" id="GO:0022857">
    <property type="term" value="F:transmembrane transporter activity"/>
    <property type="evidence" value="ECO:0007669"/>
    <property type="project" value="InterPro"/>
</dbReference>
<dbReference type="Proteomes" id="UP000186469">
    <property type="component" value="Unassembled WGS sequence"/>
</dbReference>
<comment type="similarity">
    <text evidence="3">Belongs to the binding-protein-dependent transport system permease family. HisMQ subfamily.</text>
</comment>
<gene>
    <name evidence="12" type="ORF">SAMN02745728_02156</name>
</gene>
<dbReference type="EMBL" id="FRDI01000014">
    <property type="protein sequence ID" value="SHN71172.1"/>
    <property type="molecule type" value="Genomic_DNA"/>
</dbReference>
<reference evidence="12 13" key="1">
    <citation type="submission" date="2016-12" db="EMBL/GenBank/DDBJ databases">
        <authorList>
            <person name="Song W.-J."/>
            <person name="Kurnit D.M."/>
        </authorList>
    </citation>
    <scope>NUCLEOTIDE SEQUENCE [LARGE SCALE GENOMIC DNA]</scope>
    <source>
        <strain evidence="12 13">DSM 11393</strain>
    </source>
</reference>
<feature type="domain" description="ABC transmembrane type-1" evidence="11">
    <location>
        <begin position="88"/>
        <end position="293"/>
    </location>
</feature>
<keyword evidence="4 10" id="KW-0813">Transport</keyword>
<evidence type="ECO:0000256" key="6">
    <source>
        <dbReference type="ARBA" id="ARBA00022692"/>
    </source>
</evidence>
<protein>
    <submittedName>
        <fullName evidence="12">Polar amino acid transport system permease protein</fullName>
    </submittedName>
</protein>
<sequence>MSGKIKLNKQGRFGSLFAYLQISDIILLLCLGVGFWFLSFNFHTDEHTAKNVFLTSWLWNWFTLELPEYLLIKQADGTFKLGVLGVGLFNTLKVSFFASFLAFLVGALITFGRFSGLKFLVMYLNSYVSLVRNLPPLVFLLVLHFFFSIHFLPSLSEFKVLSWLNLEHTQNLNFISAVLALSLYEAAYISEILRGAMSAVSPGQWQGAYSLGLGRFTCLRKIILPQAFRYSLPSLSGQLISLVKDSSILSIISIQELSFQATERMASSHKVSELWLGVAFLYLIVNLTLSFISKRLERSFKWQI</sequence>
<dbReference type="InterPro" id="IPR010065">
    <property type="entry name" value="AA_ABC_transptr_permease_3TM"/>
</dbReference>
<dbReference type="OrthoDB" id="5470298at2"/>
<proteinExistence type="inferred from homology"/>
<feature type="transmembrane region" description="Helical" evidence="10">
    <location>
        <begin position="16"/>
        <end position="38"/>
    </location>
</feature>
<dbReference type="STRING" id="1121455.SAMN02745728_02156"/>